<sequence length="250" mass="27915">MPGLMEEAEELSDVVEKIPHAFDSLDNYFKSFIAPLVEETRSQLCTSLQVICEAPYSEIISMEAVGDSQLLCSAPERIKGQVISIISAVRCKHLNLVKLIWGPPGTGKTKTYMGSTGHREDKNSLKEAGFGVSLFKRLAMLGFKKHILNMQYRMNPCISLFPNAWFYDGMITDGSNVKSLSYNKDYLDLPFGASTFLNIVDGKEEREISGSSWRIMVEVAVVLQLIKSIFKCMYLGPYVLLLFIPSCDAS</sequence>
<dbReference type="STRING" id="888268.A0A1E5VV98"/>
<keyword evidence="3" id="KW-1185">Reference proteome</keyword>
<comment type="caution">
    <text evidence="2">The sequence shown here is derived from an EMBL/GenBank/DDBJ whole genome shotgun (WGS) entry which is preliminary data.</text>
</comment>
<dbReference type="Pfam" id="PF13087">
    <property type="entry name" value="AAA_12"/>
    <property type="match status" value="1"/>
</dbReference>
<proteinExistence type="predicted"/>
<dbReference type="InterPro" id="IPR045055">
    <property type="entry name" value="DNA2/NAM7-like"/>
</dbReference>
<name>A0A1E5VV98_9POAL</name>
<gene>
    <name evidence="2" type="ORF">BAE44_0009969</name>
</gene>
<reference evidence="2 3" key="1">
    <citation type="submission" date="2016-09" db="EMBL/GenBank/DDBJ databases">
        <title>The draft genome of Dichanthelium oligosanthes: A C3 panicoid grass species.</title>
        <authorList>
            <person name="Studer A.J."/>
            <person name="Schnable J.C."/>
            <person name="Brutnell T.P."/>
        </authorList>
    </citation>
    <scope>NUCLEOTIDE SEQUENCE [LARGE SCALE GENOMIC DNA]</scope>
    <source>
        <strain evidence="3">cv. Kellogg 1175</strain>
        <tissue evidence="2">Leaf</tissue>
    </source>
</reference>
<dbReference type="InterPro" id="IPR041679">
    <property type="entry name" value="DNA2/NAM7-like_C"/>
</dbReference>
<feature type="domain" description="DNA2/NAM7 helicase-like C-terminal" evidence="1">
    <location>
        <begin position="131"/>
        <end position="233"/>
    </location>
</feature>
<dbReference type="EMBL" id="LWDX02028646">
    <property type="protein sequence ID" value="OEL29012.1"/>
    <property type="molecule type" value="Genomic_DNA"/>
</dbReference>
<evidence type="ECO:0000313" key="3">
    <source>
        <dbReference type="Proteomes" id="UP000095767"/>
    </source>
</evidence>
<dbReference type="InterPro" id="IPR027417">
    <property type="entry name" value="P-loop_NTPase"/>
</dbReference>
<evidence type="ECO:0000259" key="1">
    <source>
        <dbReference type="Pfam" id="PF13087"/>
    </source>
</evidence>
<dbReference type="OrthoDB" id="695196at2759"/>
<dbReference type="SUPFAM" id="SSF52540">
    <property type="entry name" value="P-loop containing nucleoside triphosphate hydrolases"/>
    <property type="match status" value="1"/>
</dbReference>
<dbReference type="Gene3D" id="3.40.50.300">
    <property type="entry name" value="P-loop containing nucleotide triphosphate hydrolases"/>
    <property type="match status" value="1"/>
</dbReference>
<accession>A0A1E5VV98</accession>
<dbReference type="AlphaFoldDB" id="A0A1E5VV98"/>
<evidence type="ECO:0000313" key="2">
    <source>
        <dbReference type="EMBL" id="OEL29012.1"/>
    </source>
</evidence>
<dbReference type="PANTHER" id="PTHR10887:SF522">
    <property type="entry name" value="P-LOOP CONTAINING NUCLEOSIDE TRIPHOSPHATE HYDROLASES SUPERFAMILY PROTEIN"/>
    <property type="match status" value="1"/>
</dbReference>
<organism evidence="2 3">
    <name type="scientific">Dichanthelium oligosanthes</name>
    <dbReference type="NCBI Taxonomy" id="888268"/>
    <lineage>
        <taxon>Eukaryota</taxon>
        <taxon>Viridiplantae</taxon>
        <taxon>Streptophyta</taxon>
        <taxon>Embryophyta</taxon>
        <taxon>Tracheophyta</taxon>
        <taxon>Spermatophyta</taxon>
        <taxon>Magnoliopsida</taxon>
        <taxon>Liliopsida</taxon>
        <taxon>Poales</taxon>
        <taxon>Poaceae</taxon>
        <taxon>PACMAD clade</taxon>
        <taxon>Panicoideae</taxon>
        <taxon>Panicodae</taxon>
        <taxon>Paniceae</taxon>
        <taxon>Dichantheliinae</taxon>
        <taxon>Dichanthelium</taxon>
    </lineage>
</organism>
<protein>
    <recommendedName>
        <fullName evidence="1">DNA2/NAM7 helicase-like C-terminal domain-containing protein</fullName>
    </recommendedName>
</protein>
<dbReference type="Proteomes" id="UP000095767">
    <property type="component" value="Unassembled WGS sequence"/>
</dbReference>
<dbReference type="PANTHER" id="PTHR10887">
    <property type="entry name" value="DNA2/NAM7 HELICASE FAMILY"/>
    <property type="match status" value="1"/>
</dbReference>